<evidence type="ECO:0000313" key="3">
    <source>
        <dbReference type="Proteomes" id="UP000664203"/>
    </source>
</evidence>
<feature type="region of interest" description="Disordered" evidence="1">
    <location>
        <begin position="381"/>
        <end position="467"/>
    </location>
</feature>
<gene>
    <name evidence="2" type="ORF">ALECFALPRED_000033</name>
</gene>
<feature type="compositionally biased region" description="Basic residues" evidence="1">
    <location>
        <begin position="447"/>
        <end position="456"/>
    </location>
</feature>
<dbReference type="AlphaFoldDB" id="A0A8H3E9F3"/>
<protein>
    <submittedName>
        <fullName evidence="2">Uncharacterized protein</fullName>
    </submittedName>
</protein>
<feature type="compositionally biased region" description="Basic and acidic residues" evidence="1">
    <location>
        <begin position="381"/>
        <end position="422"/>
    </location>
</feature>
<accession>A0A8H3E9F3</accession>
<keyword evidence="3" id="KW-1185">Reference proteome</keyword>
<comment type="caution">
    <text evidence="2">The sequence shown here is derived from an EMBL/GenBank/DDBJ whole genome shotgun (WGS) entry which is preliminary data.</text>
</comment>
<feature type="compositionally biased region" description="Basic and acidic residues" evidence="1">
    <location>
        <begin position="457"/>
        <end position="467"/>
    </location>
</feature>
<organism evidence="2 3">
    <name type="scientific">Alectoria fallacina</name>
    <dbReference type="NCBI Taxonomy" id="1903189"/>
    <lineage>
        <taxon>Eukaryota</taxon>
        <taxon>Fungi</taxon>
        <taxon>Dikarya</taxon>
        <taxon>Ascomycota</taxon>
        <taxon>Pezizomycotina</taxon>
        <taxon>Lecanoromycetes</taxon>
        <taxon>OSLEUM clade</taxon>
        <taxon>Lecanoromycetidae</taxon>
        <taxon>Lecanorales</taxon>
        <taxon>Lecanorineae</taxon>
        <taxon>Parmeliaceae</taxon>
        <taxon>Alectoria</taxon>
    </lineage>
</organism>
<feature type="compositionally biased region" description="Polar residues" evidence="1">
    <location>
        <begin position="425"/>
        <end position="444"/>
    </location>
</feature>
<dbReference type="EMBL" id="CAJPDR010000001">
    <property type="protein sequence ID" value="CAF9902816.1"/>
    <property type="molecule type" value="Genomic_DNA"/>
</dbReference>
<reference evidence="2" key="1">
    <citation type="submission" date="2021-03" db="EMBL/GenBank/DDBJ databases">
        <authorList>
            <person name="Tagirdzhanova G."/>
        </authorList>
    </citation>
    <scope>NUCLEOTIDE SEQUENCE</scope>
</reference>
<dbReference type="Proteomes" id="UP000664203">
    <property type="component" value="Unassembled WGS sequence"/>
</dbReference>
<evidence type="ECO:0000313" key="2">
    <source>
        <dbReference type="EMBL" id="CAF9902816.1"/>
    </source>
</evidence>
<evidence type="ECO:0000256" key="1">
    <source>
        <dbReference type="SAM" id="MobiDB-lite"/>
    </source>
</evidence>
<proteinExistence type="predicted"/>
<name>A0A8H3E9F3_9LECA</name>
<dbReference type="OrthoDB" id="5427059at2759"/>
<sequence length="467" mass="54503">MATPTANPGCRSLQTLPAELLLEITKHVSDFPSLNGLLTLLAAHSRGVAFVEDCQTEIFANVIRAGRGQELSRVVTAVVTLRNDSTTKRILLMKGARENFLYKYLRSDDRERDGKPHYLQCFSDPIDAIRDIWSVSRDIEALVHDFARTRIVKPSEQPERPVSSTELYRIRRALWRFQLLYELCHSERFLSSGDDDDDKAQELRPRRLVYYRTHPNGESCFPSTGWLYGHSGKAPPLCCAISACGWEIEEINAVRFHLASLVNTHQYNAHQTPSRLKSQPDLLKRLIDDLDYWREDQERPVDHLLVAQLGPEQDRPPTADAEQWGWGMWDAERLSERGLDPGSEHTRSRRLSDKAFRECERAQSTDADRWVSNRFRDDVRPAEEAKRQREEQAKRQERERREEETRQREEKVKRRQQKRQEQEEFFNSQHRVLDKSGTTPQKPLSRNARRKANKLARRPEKEEQREG</sequence>